<evidence type="ECO:0000256" key="1">
    <source>
        <dbReference type="SAM" id="Phobius"/>
    </source>
</evidence>
<protein>
    <recommendedName>
        <fullName evidence="4">Glycosyltransferase RgtA/B/C/D-like domain-containing protein</fullName>
    </recommendedName>
</protein>
<organism evidence="2 3">
    <name type="scientific">Candidatus Chloroploca asiatica</name>
    <dbReference type="NCBI Taxonomy" id="1506545"/>
    <lineage>
        <taxon>Bacteria</taxon>
        <taxon>Bacillati</taxon>
        <taxon>Chloroflexota</taxon>
        <taxon>Chloroflexia</taxon>
        <taxon>Chloroflexales</taxon>
        <taxon>Chloroflexineae</taxon>
        <taxon>Oscillochloridaceae</taxon>
        <taxon>Candidatus Chloroploca</taxon>
    </lineage>
</organism>
<feature type="transmembrane region" description="Helical" evidence="1">
    <location>
        <begin position="290"/>
        <end position="312"/>
    </location>
</feature>
<feature type="transmembrane region" description="Helical" evidence="1">
    <location>
        <begin position="157"/>
        <end position="175"/>
    </location>
</feature>
<feature type="transmembrane region" description="Helical" evidence="1">
    <location>
        <begin position="422"/>
        <end position="438"/>
    </location>
</feature>
<feature type="transmembrane region" description="Helical" evidence="1">
    <location>
        <begin position="213"/>
        <end position="230"/>
    </location>
</feature>
<keyword evidence="3" id="KW-1185">Reference proteome</keyword>
<keyword evidence="1" id="KW-0472">Membrane</keyword>
<dbReference type="AlphaFoldDB" id="A0A2H3L9H2"/>
<feature type="transmembrane region" description="Helical" evidence="1">
    <location>
        <begin position="187"/>
        <end position="207"/>
    </location>
</feature>
<feature type="transmembrane region" description="Helical" evidence="1">
    <location>
        <begin position="373"/>
        <end position="393"/>
    </location>
</feature>
<keyword evidence="1" id="KW-0812">Transmembrane</keyword>
<dbReference type="RefSeq" id="WP_097651366.1">
    <property type="nucleotide sequence ID" value="NZ_LYXE01000062.1"/>
</dbReference>
<reference evidence="2 3" key="1">
    <citation type="submission" date="2016-05" db="EMBL/GenBank/DDBJ databases">
        <authorList>
            <person name="Lavstsen T."/>
            <person name="Jespersen J.S."/>
        </authorList>
    </citation>
    <scope>NUCLEOTIDE SEQUENCE [LARGE SCALE GENOMIC DNA]</scope>
    <source>
        <strain evidence="2 3">B7-9</strain>
    </source>
</reference>
<proteinExistence type="predicted"/>
<dbReference type="EMBL" id="LYXE01000062">
    <property type="protein sequence ID" value="PDV99981.1"/>
    <property type="molecule type" value="Genomic_DNA"/>
</dbReference>
<feature type="transmembrane region" description="Helical" evidence="1">
    <location>
        <begin position="64"/>
        <end position="83"/>
    </location>
</feature>
<feature type="transmembrane region" description="Helical" evidence="1">
    <location>
        <begin position="400"/>
        <end position="416"/>
    </location>
</feature>
<feature type="transmembrane region" description="Helical" evidence="1">
    <location>
        <begin position="242"/>
        <end position="270"/>
    </location>
</feature>
<gene>
    <name evidence="2" type="ORF">A9Q02_11140</name>
</gene>
<evidence type="ECO:0000313" key="2">
    <source>
        <dbReference type="EMBL" id="PDV99981.1"/>
    </source>
</evidence>
<dbReference type="Proteomes" id="UP000220922">
    <property type="component" value="Unassembled WGS sequence"/>
</dbReference>
<feature type="transmembrane region" description="Helical" evidence="1">
    <location>
        <begin position="35"/>
        <end position="52"/>
    </location>
</feature>
<keyword evidence="1" id="KW-1133">Transmembrane helix</keyword>
<sequence length="469" mass="53436">MRLLRIANTSWVFLLPLSLVMIVVFSFQYSTVSVPFFFVLMLVVGLSIIETQRRQPDYIYLRNLFLAVFAIRVISSILFYYAWSFYGGVPFYGAKYYGDFLTDGEDFYRWGIMASDLPFWDYAGLQDIVRSRYYGYIYTLGFVERFSGLFMGDSSSLNARILNSAIVGFVAVIIARLGMRKLDMGRYAPLGAAYLFAIYPASIMVSADVTRDTIVALLVLLLVVNFEYLRTQRFWFAPLVSFALLTIVLVGFRLESLLPMVVVVSVALVLGHRNHTNRISAPKVLMLFPLGLIALAALLFLVMDGVIQALVIDRGMIFYTERILEYNISDDRSVAGLLLSLPTPFSQLARLFYRLVLPVPIFGRAFDANWSNFSAFLWYPLVPFAVIGVLQGLRHPRRTTYAVAILVYFAGVALTTLNERHAMQYMPLLMLFAVFGAVKHYRWFTLWIISLPILLSTAYVVYLVYKGFF</sequence>
<evidence type="ECO:0000313" key="3">
    <source>
        <dbReference type="Proteomes" id="UP000220922"/>
    </source>
</evidence>
<feature type="transmembrane region" description="Helical" evidence="1">
    <location>
        <begin position="12"/>
        <end position="29"/>
    </location>
</feature>
<accession>A0A2H3L9H2</accession>
<evidence type="ECO:0008006" key="4">
    <source>
        <dbReference type="Google" id="ProtNLM"/>
    </source>
</evidence>
<feature type="transmembrane region" description="Helical" evidence="1">
    <location>
        <begin position="445"/>
        <end position="465"/>
    </location>
</feature>
<comment type="caution">
    <text evidence="2">The sequence shown here is derived from an EMBL/GenBank/DDBJ whole genome shotgun (WGS) entry which is preliminary data.</text>
</comment>
<name>A0A2H3L9H2_9CHLR</name>